<dbReference type="PROSITE" id="PS50943">
    <property type="entry name" value="HTH_CROC1"/>
    <property type="match status" value="1"/>
</dbReference>
<dbReference type="InterPro" id="IPR018653">
    <property type="entry name" value="ScfR_C"/>
</dbReference>
<comment type="caution">
    <text evidence="2">The sequence shown here is derived from an EMBL/GenBank/DDBJ whole genome shotgun (WGS) entry which is preliminary data.</text>
</comment>
<dbReference type="SMART" id="SM00530">
    <property type="entry name" value="HTH_XRE"/>
    <property type="match status" value="1"/>
</dbReference>
<dbReference type="GO" id="GO:0003677">
    <property type="term" value="F:DNA binding"/>
    <property type="evidence" value="ECO:0007669"/>
    <property type="project" value="InterPro"/>
</dbReference>
<dbReference type="AlphaFoldDB" id="A0A2W5S241"/>
<gene>
    <name evidence="2" type="ORF">DI533_18770</name>
</gene>
<reference evidence="2 3" key="1">
    <citation type="submission" date="2017-08" db="EMBL/GenBank/DDBJ databases">
        <title>Infants hospitalized years apart are colonized by the same room-sourced microbial strains.</title>
        <authorList>
            <person name="Brooks B."/>
            <person name="Olm M.R."/>
            <person name="Firek B.A."/>
            <person name="Baker R."/>
            <person name="Thomas B.C."/>
            <person name="Morowitz M.J."/>
            <person name="Banfield J.F."/>
        </authorList>
    </citation>
    <scope>NUCLEOTIDE SEQUENCE [LARGE SCALE GENOMIC DNA]</scope>
    <source>
        <strain evidence="2">S2_003_000_R2_11</strain>
    </source>
</reference>
<dbReference type="Gene3D" id="1.10.260.40">
    <property type="entry name" value="lambda repressor-like DNA-binding domains"/>
    <property type="match status" value="1"/>
</dbReference>
<dbReference type="InterPro" id="IPR010982">
    <property type="entry name" value="Lambda_DNA-bd_dom_sf"/>
</dbReference>
<organism evidence="2 3">
    <name type="scientific">Cereibacter sphaeroides</name>
    <name type="common">Rhodobacter sphaeroides</name>
    <dbReference type="NCBI Taxonomy" id="1063"/>
    <lineage>
        <taxon>Bacteria</taxon>
        <taxon>Pseudomonadati</taxon>
        <taxon>Pseudomonadota</taxon>
        <taxon>Alphaproteobacteria</taxon>
        <taxon>Rhodobacterales</taxon>
        <taxon>Paracoccaceae</taxon>
        <taxon>Cereibacter</taxon>
    </lineage>
</organism>
<dbReference type="CDD" id="cd00093">
    <property type="entry name" value="HTH_XRE"/>
    <property type="match status" value="1"/>
</dbReference>
<protein>
    <submittedName>
        <fullName evidence="2">XRE family transcriptional regulator</fullName>
    </submittedName>
</protein>
<dbReference type="Proteomes" id="UP000248975">
    <property type="component" value="Unassembled WGS sequence"/>
</dbReference>
<evidence type="ECO:0000259" key="1">
    <source>
        <dbReference type="PROSITE" id="PS50943"/>
    </source>
</evidence>
<accession>A0A2W5S241</accession>
<proteinExistence type="predicted"/>
<feature type="domain" description="HTH cro/C1-type" evidence="1">
    <location>
        <begin position="11"/>
        <end position="65"/>
    </location>
</feature>
<sequence>MVVAALTGSRLRERRALLGLRQAEVARAAGISASYLNLIEHNRRRIGDDVLARLAEVLSVDPEALSQGAEGALAADLRDAAAGAGGVPPEVGRIEDFVARYPGWAELLAAQHRRLGRLERSVAVMSDRMTQDPHLSAALHELLSVVSAVRSTAAILADGEEIEPEWRARFHANLHDDAERLAVGAEALVAYLDAGGTAEEPGIAGPQEELESWLEARGWALPELERGAASDLLAEAGTLASGAAREMARGWIGQAARDAEAVPMAALVAAVADDVPDPLRLAQEFGAGVIAVFRRLALVPGAGWGVVICDASGTVTFRRPIEGFALPRFGAACPLWPLYAALQRPMSAISARVEIWGGGPRRFRALAYCQPHVPLGFQSAPMAEAAMLILPDEGGAGEALPIGTTCRICPRAACPARREPSILTEIAA</sequence>
<evidence type="ECO:0000313" key="3">
    <source>
        <dbReference type="Proteomes" id="UP000248975"/>
    </source>
</evidence>
<dbReference type="Pfam" id="PF09856">
    <property type="entry name" value="ScfRs"/>
    <property type="match status" value="1"/>
</dbReference>
<dbReference type="SUPFAM" id="SSF47413">
    <property type="entry name" value="lambda repressor-like DNA-binding domains"/>
    <property type="match status" value="1"/>
</dbReference>
<name>A0A2W5S241_CERSP</name>
<dbReference type="InterPro" id="IPR001387">
    <property type="entry name" value="Cro/C1-type_HTH"/>
</dbReference>
<dbReference type="EMBL" id="QFQS01000006">
    <property type="protein sequence ID" value="PZQ95679.1"/>
    <property type="molecule type" value="Genomic_DNA"/>
</dbReference>
<evidence type="ECO:0000313" key="2">
    <source>
        <dbReference type="EMBL" id="PZQ95679.1"/>
    </source>
</evidence>
<dbReference type="Pfam" id="PF01381">
    <property type="entry name" value="HTH_3"/>
    <property type="match status" value="1"/>
</dbReference>